<dbReference type="Proteomes" id="UP000283077">
    <property type="component" value="Unassembled WGS sequence"/>
</dbReference>
<evidence type="ECO:0000313" key="3">
    <source>
        <dbReference type="EMBL" id="RVU42021.1"/>
    </source>
</evidence>
<sequence>MTEQAAKLTVKVKLHAAQPVVLPTAAAPARLSKMKVTLGLLLLVLLTAAGYLLWQQFVGKVPSAVAADHLQAIEVSAVATEEMVVIPTPDELVQNPATDGEQASAPAAAQQNIVTEKTVEDTIGTTAQAEVATTGQTQTQAAIPKTGRSLPKGFSRIVLAATMEQLEPGAAIDTLVAQQQIQRLYLFTELQGYAGQQLIHRWSFAGQVQTEALLTIEDSPWRTYSEKWLLPDQLGSWRVEIVDQQQNVLYQHDFQYQ</sequence>
<keyword evidence="4" id="KW-1185">Reference proteome</keyword>
<keyword evidence="1" id="KW-0472">Membrane</keyword>
<proteinExistence type="predicted"/>
<dbReference type="RefSeq" id="WP_127697398.1">
    <property type="nucleotide sequence ID" value="NZ_SACS01000001.1"/>
</dbReference>
<comment type="caution">
    <text evidence="3">The sequence shown here is derived from an EMBL/GenBank/DDBJ whole genome shotgun (WGS) entry which is preliminary data.</text>
</comment>
<evidence type="ECO:0000256" key="1">
    <source>
        <dbReference type="SAM" id="Phobius"/>
    </source>
</evidence>
<feature type="domain" description="DUF2914" evidence="2">
    <location>
        <begin position="196"/>
        <end position="255"/>
    </location>
</feature>
<dbReference type="EMBL" id="SACS01000001">
    <property type="protein sequence ID" value="RVU42021.1"/>
    <property type="molecule type" value="Genomic_DNA"/>
</dbReference>
<organism evidence="3 4">
    <name type="scientific">Rheinheimera riviphila</name>
    <dbReference type="NCBI Taxonomy" id="1834037"/>
    <lineage>
        <taxon>Bacteria</taxon>
        <taxon>Pseudomonadati</taxon>
        <taxon>Pseudomonadota</taxon>
        <taxon>Gammaproteobacteria</taxon>
        <taxon>Chromatiales</taxon>
        <taxon>Chromatiaceae</taxon>
        <taxon>Rheinheimera</taxon>
    </lineage>
</organism>
<dbReference type="AlphaFoldDB" id="A0A437R5N5"/>
<evidence type="ECO:0000313" key="4">
    <source>
        <dbReference type="Proteomes" id="UP000283077"/>
    </source>
</evidence>
<dbReference type="Pfam" id="PF11141">
    <property type="entry name" value="DUF2914"/>
    <property type="match status" value="1"/>
</dbReference>
<reference evidence="3 4" key="1">
    <citation type="submission" date="2019-01" db="EMBL/GenBank/DDBJ databases">
        <authorList>
            <person name="Chen W.-M."/>
        </authorList>
    </citation>
    <scope>NUCLEOTIDE SEQUENCE [LARGE SCALE GENOMIC DNA]</scope>
    <source>
        <strain evidence="3 4">KYPC3</strain>
    </source>
</reference>
<keyword evidence="1" id="KW-0812">Transmembrane</keyword>
<name>A0A437R5N5_9GAMM</name>
<accession>A0A437R5N5</accession>
<gene>
    <name evidence="3" type="ORF">EOE67_02215</name>
</gene>
<protein>
    <submittedName>
        <fullName evidence="3">DUF2914 domain-containing protein</fullName>
    </submittedName>
</protein>
<feature type="transmembrane region" description="Helical" evidence="1">
    <location>
        <begin position="36"/>
        <end position="54"/>
    </location>
</feature>
<dbReference type="OrthoDB" id="9796654at2"/>
<evidence type="ECO:0000259" key="2">
    <source>
        <dbReference type="Pfam" id="PF11141"/>
    </source>
</evidence>
<dbReference type="InterPro" id="IPR022606">
    <property type="entry name" value="DUF2914"/>
</dbReference>
<keyword evidence="1" id="KW-1133">Transmembrane helix</keyword>